<dbReference type="RefSeq" id="WP_109253333.1">
    <property type="nucleotide sequence ID" value="NZ_QEXV01000004.1"/>
</dbReference>
<accession>A0A2U2BSX0</accession>
<evidence type="ECO:0000256" key="5">
    <source>
        <dbReference type="ARBA" id="ARBA00022519"/>
    </source>
</evidence>
<organism evidence="11 12">
    <name type="scientific">Marinicauda salina</name>
    <dbReference type="NCBI Taxonomy" id="2135793"/>
    <lineage>
        <taxon>Bacteria</taxon>
        <taxon>Pseudomonadati</taxon>
        <taxon>Pseudomonadota</taxon>
        <taxon>Alphaproteobacteria</taxon>
        <taxon>Maricaulales</taxon>
        <taxon>Maricaulaceae</taxon>
        <taxon>Marinicauda</taxon>
    </lineage>
</organism>
<dbReference type="SUPFAM" id="SSF103054">
    <property type="entry name" value="General secretion pathway protein M, EpsM"/>
    <property type="match status" value="1"/>
</dbReference>
<evidence type="ECO:0000256" key="3">
    <source>
        <dbReference type="ARBA" id="ARBA00022448"/>
    </source>
</evidence>
<dbReference type="Pfam" id="PF04612">
    <property type="entry name" value="T2SSM"/>
    <property type="match status" value="1"/>
</dbReference>
<evidence type="ECO:0000256" key="10">
    <source>
        <dbReference type="SAM" id="Phobius"/>
    </source>
</evidence>
<comment type="caution">
    <text evidence="11">The sequence shown here is derived from an EMBL/GenBank/DDBJ whole genome shotgun (WGS) entry which is preliminary data.</text>
</comment>
<evidence type="ECO:0000256" key="4">
    <source>
        <dbReference type="ARBA" id="ARBA00022475"/>
    </source>
</evidence>
<comment type="similarity">
    <text evidence="2">Belongs to the GSP M family.</text>
</comment>
<dbReference type="AlphaFoldDB" id="A0A2U2BSX0"/>
<keyword evidence="8 10" id="KW-1133">Transmembrane helix</keyword>
<dbReference type="Proteomes" id="UP000245168">
    <property type="component" value="Unassembled WGS sequence"/>
</dbReference>
<protein>
    <recommendedName>
        <fullName evidence="13">Type II secretion system protein M</fullName>
    </recommendedName>
</protein>
<comment type="subcellular location">
    <subcellularLocation>
        <location evidence="1">Cell inner membrane</location>
        <topology evidence="1">Single-pass membrane protein</topology>
    </subcellularLocation>
</comment>
<gene>
    <name evidence="11" type="ORF">DDZ18_10445</name>
</gene>
<proteinExistence type="inferred from homology"/>
<dbReference type="OrthoDB" id="7630815at2"/>
<keyword evidence="6 10" id="KW-0812">Transmembrane</keyword>
<dbReference type="GO" id="GO:0005886">
    <property type="term" value="C:plasma membrane"/>
    <property type="evidence" value="ECO:0007669"/>
    <property type="project" value="UniProtKB-SubCell"/>
</dbReference>
<evidence type="ECO:0000313" key="11">
    <source>
        <dbReference type="EMBL" id="PWE17109.1"/>
    </source>
</evidence>
<evidence type="ECO:0000313" key="12">
    <source>
        <dbReference type="Proteomes" id="UP000245168"/>
    </source>
</evidence>
<keyword evidence="9 10" id="KW-0472">Membrane</keyword>
<dbReference type="Gene3D" id="3.30.1360.100">
    <property type="entry name" value="General secretion pathway protein M, EpsM"/>
    <property type="match status" value="1"/>
</dbReference>
<name>A0A2U2BSX0_9PROT</name>
<evidence type="ECO:0000256" key="2">
    <source>
        <dbReference type="ARBA" id="ARBA00010637"/>
    </source>
</evidence>
<keyword evidence="4" id="KW-1003">Cell membrane</keyword>
<evidence type="ECO:0000256" key="7">
    <source>
        <dbReference type="ARBA" id="ARBA00022927"/>
    </source>
</evidence>
<keyword evidence="3" id="KW-0813">Transport</keyword>
<keyword evidence="12" id="KW-1185">Reference proteome</keyword>
<evidence type="ECO:0000256" key="9">
    <source>
        <dbReference type="ARBA" id="ARBA00023136"/>
    </source>
</evidence>
<evidence type="ECO:0008006" key="13">
    <source>
        <dbReference type="Google" id="ProtNLM"/>
    </source>
</evidence>
<keyword evidence="5" id="KW-0997">Cell inner membrane</keyword>
<evidence type="ECO:0000256" key="8">
    <source>
        <dbReference type="ARBA" id="ARBA00022989"/>
    </source>
</evidence>
<dbReference type="InterPro" id="IPR007690">
    <property type="entry name" value="T2SS_GspM"/>
</dbReference>
<reference evidence="12" key="1">
    <citation type="submission" date="2018-05" db="EMBL/GenBank/DDBJ databases">
        <authorList>
            <person name="Liu B.-T."/>
        </authorList>
    </citation>
    <scope>NUCLEOTIDE SEQUENCE [LARGE SCALE GENOMIC DNA]</scope>
    <source>
        <strain evidence="12">WD6-1</strain>
    </source>
</reference>
<evidence type="ECO:0000256" key="1">
    <source>
        <dbReference type="ARBA" id="ARBA00004377"/>
    </source>
</evidence>
<dbReference type="EMBL" id="QEXV01000004">
    <property type="protein sequence ID" value="PWE17109.1"/>
    <property type="molecule type" value="Genomic_DNA"/>
</dbReference>
<evidence type="ECO:0000256" key="6">
    <source>
        <dbReference type="ARBA" id="ARBA00022692"/>
    </source>
</evidence>
<keyword evidence="7" id="KW-0653">Protein transport</keyword>
<feature type="transmembrane region" description="Helical" evidence="10">
    <location>
        <begin position="25"/>
        <end position="47"/>
    </location>
</feature>
<dbReference type="GO" id="GO:0015627">
    <property type="term" value="C:type II protein secretion system complex"/>
    <property type="evidence" value="ECO:0007669"/>
    <property type="project" value="InterPro"/>
</dbReference>
<dbReference type="GO" id="GO:0015628">
    <property type="term" value="P:protein secretion by the type II secretion system"/>
    <property type="evidence" value="ECO:0007669"/>
    <property type="project" value="InterPro"/>
</dbReference>
<sequence length="170" mass="18344">MTLESLLALLRQTWAQRTAREQILIAAAAALFALTAVWSFMLAPALAHRDAMRASYEAQLEDHLQLVAGIERYRALRGAGDAEPQSAASLRTLVGSKARETGVPITRIQPLENGQVSVWTDPVAEGDLMGLLLDLARSDNVRVTRLSLDREGDGRVRSQVVLARAGSAGS</sequence>
<dbReference type="InterPro" id="IPR023229">
    <property type="entry name" value="T2SS_M_periplasmic_sf"/>
</dbReference>